<feature type="compositionally biased region" description="Low complexity" evidence="1">
    <location>
        <begin position="35"/>
        <end position="49"/>
    </location>
</feature>
<dbReference type="EMBL" id="JAPDRL010000515">
    <property type="protein sequence ID" value="KAJ9651619.1"/>
    <property type="molecule type" value="Genomic_DNA"/>
</dbReference>
<protein>
    <submittedName>
        <fullName evidence="2">Uncharacterized protein</fullName>
    </submittedName>
</protein>
<accession>A0ABQ9NET7</accession>
<reference evidence="2" key="1">
    <citation type="submission" date="2022-10" db="EMBL/GenBank/DDBJ databases">
        <title>Culturing micro-colonial fungi from biological soil crusts in the Mojave desert and describing Neophaeococcomyces mojavensis, and introducing the new genera and species Taxawa tesnikishii.</title>
        <authorList>
            <person name="Kurbessoian T."/>
            <person name="Stajich J.E."/>
        </authorList>
    </citation>
    <scope>NUCLEOTIDE SEQUENCE</scope>
    <source>
        <strain evidence="2">TK_1</strain>
    </source>
</reference>
<gene>
    <name evidence="2" type="ORF">H2201_009269</name>
</gene>
<keyword evidence="3" id="KW-1185">Reference proteome</keyword>
<organism evidence="2 3">
    <name type="scientific">Coniosporium apollinis</name>
    <dbReference type="NCBI Taxonomy" id="61459"/>
    <lineage>
        <taxon>Eukaryota</taxon>
        <taxon>Fungi</taxon>
        <taxon>Dikarya</taxon>
        <taxon>Ascomycota</taxon>
        <taxon>Pezizomycotina</taxon>
        <taxon>Dothideomycetes</taxon>
        <taxon>Dothideomycetes incertae sedis</taxon>
        <taxon>Coniosporium</taxon>
    </lineage>
</organism>
<name>A0ABQ9NET7_9PEZI</name>
<feature type="region of interest" description="Disordered" evidence="1">
    <location>
        <begin position="21"/>
        <end position="73"/>
    </location>
</feature>
<dbReference type="Proteomes" id="UP001172684">
    <property type="component" value="Unassembled WGS sequence"/>
</dbReference>
<evidence type="ECO:0000256" key="1">
    <source>
        <dbReference type="SAM" id="MobiDB-lite"/>
    </source>
</evidence>
<evidence type="ECO:0000313" key="2">
    <source>
        <dbReference type="EMBL" id="KAJ9651619.1"/>
    </source>
</evidence>
<feature type="region of interest" description="Disordered" evidence="1">
    <location>
        <begin position="120"/>
        <end position="140"/>
    </location>
</feature>
<evidence type="ECO:0000313" key="3">
    <source>
        <dbReference type="Proteomes" id="UP001172684"/>
    </source>
</evidence>
<sequence length="208" mass="22055">PGPQQQTVLWFAHGLPDGLSLPAGYQQVDGETPHSDSSSSAYRTSADPSISLSYHGKSGALDAQHRSTPDNGTGFTYVGLQRGEQHGGGPIRSMSLGHVESMTVNFFYEHSAAQPDFPDRSTTYHYPPSNEIPSSSVSPGIHATPAPAAYGYYQSWSSPYAAQSHVTDGAGPNTTMFGGQWYQEPASLGKVEEEGAVPAYYPDSSAPA</sequence>
<feature type="non-terminal residue" evidence="2">
    <location>
        <position position="1"/>
    </location>
</feature>
<proteinExistence type="predicted"/>
<comment type="caution">
    <text evidence="2">The sequence shown here is derived from an EMBL/GenBank/DDBJ whole genome shotgun (WGS) entry which is preliminary data.</text>
</comment>